<dbReference type="RefSeq" id="WP_134674958.1">
    <property type="nucleotide sequence ID" value="NZ_SPUH01000002.1"/>
</dbReference>
<dbReference type="InterPro" id="IPR016064">
    <property type="entry name" value="NAD/diacylglycerol_kinase_sf"/>
</dbReference>
<evidence type="ECO:0000256" key="6">
    <source>
        <dbReference type="ARBA" id="ARBA00022840"/>
    </source>
</evidence>
<gene>
    <name evidence="13" type="primary">yegS</name>
    <name evidence="13" type="ORF">E4582_11395</name>
</gene>
<protein>
    <recommendedName>
        <fullName evidence="11">Probable lipid kinase YegS-like</fullName>
        <ecNumber evidence="11">2.7.1.-</ecNumber>
    </recommendedName>
</protein>
<evidence type="ECO:0000256" key="8">
    <source>
        <dbReference type="ARBA" id="ARBA00023098"/>
    </source>
</evidence>
<dbReference type="GO" id="GO:0008654">
    <property type="term" value="P:phospholipid biosynthetic process"/>
    <property type="evidence" value="ECO:0007669"/>
    <property type="project" value="UniProtKB-UniRule"/>
</dbReference>
<dbReference type="SMART" id="SM00046">
    <property type="entry name" value="DAGKc"/>
    <property type="match status" value="1"/>
</dbReference>
<accession>A0A4Z1RDS1</accession>
<comment type="cofactor">
    <cofactor evidence="11">
        <name>Mg(2+)</name>
        <dbReference type="ChEBI" id="CHEBI:18420"/>
    </cofactor>
    <cofactor evidence="11">
        <name>Ca(2+)</name>
        <dbReference type="ChEBI" id="CHEBI:29108"/>
    </cofactor>
    <text evidence="11">Binds 1 Mg(2+) ion per subunit. Ca(2+) may be able to substitute.</text>
</comment>
<keyword evidence="1 11" id="KW-0444">Lipid biosynthesis</keyword>
<feature type="binding site" evidence="11">
    <location>
        <begin position="65"/>
        <end position="71"/>
    </location>
    <ligand>
        <name>ATP</name>
        <dbReference type="ChEBI" id="CHEBI:30616"/>
    </ligand>
</feature>
<dbReference type="Pfam" id="PF19279">
    <property type="entry name" value="YegS_C"/>
    <property type="match status" value="1"/>
</dbReference>
<feature type="active site" description="Proton acceptor" evidence="11">
    <location>
        <position position="280"/>
    </location>
</feature>
<comment type="caution">
    <text evidence="13">The sequence shown here is derived from an EMBL/GenBank/DDBJ whole genome shotgun (WGS) entry which is preliminary data.</text>
</comment>
<keyword evidence="9 11" id="KW-0594">Phospholipid biosynthesis</keyword>
<dbReference type="GO" id="GO:0005524">
    <property type="term" value="F:ATP binding"/>
    <property type="evidence" value="ECO:0007669"/>
    <property type="project" value="UniProtKB-UniRule"/>
</dbReference>
<organism evidence="13 14">
    <name type="scientific">Luteimonas yindakuii</name>
    <dbReference type="NCBI Taxonomy" id="2565782"/>
    <lineage>
        <taxon>Bacteria</taxon>
        <taxon>Pseudomonadati</taxon>
        <taxon>Pseudomonadota</taxon>
        <taxon>Gammaproteobacteria</taxon>
        <taxon>Lysobacterales</taxon>
        <taxon>Lysobacteraceae</taxon>
        <taxon>Luteimonas</taxon>
    </lineage>
</organism>
<dbReference type="GO" id="GO:0005886">
    <property type="term" value="C:plasma membrane"/>
    <property type="evidence" value="ECO:0007669"/>
    <property type="project" value="TreeGrafter"/>
</dbReference>
<dbReference type="PANTHER" id="PTHR12358">
    <property type="entry name" value="SPHINGOSINE KINASE"/>
    <property type="match status" value="1"/>
</dbReference>
<dbReference type="InterPro" id="IPR050187">
    <property type="entry name" value="Lipid_Phosphate_FormReg"/>
</dbReference>
<name>A0A4Z1RDS1_9GAMM</name>
<dbReference type="EMBL" id="SPUH01000002">
    <property type="protein sequence ID" value="TKS52837.1"/>
    <property type="molecule type" value="Genomic_DNA"/>
</dbReference>
<evidence type="ECO:0000256" key="9">
    <source>
        <dbReference type="ARBA" id="ARBA00023209"/>
    </source>
</evidence>
<dbReference type="InterPro" id="IPR001206">
    <property type="entry name" value="Diacylglycerol_kinase_cat_dom"/>
</dbReference>
<evidence type="ECO:0000313" key="14">
    <source>
        <dbReference type="Proteomes" id="UP000298681"/>
    </source>
</evidence>
<dbReference type="InterPro" id="IPR017438">
    <property type="entry name" value="ATP-NAD_kinase_N"/>
</dbReference>
<dbReference type="PROSITE" id="PS50146">
    <property type="entry name" value="DAGK"/>
    <property type="match status" value="1"/>
</dbReference>
<feature type="binding site" evidence="11">
    <location>
        <position position="222"/>
    </location>
    <ligand>
        <name>Mg(2+)</name>
        <dbReference type="ChEBI" id="CHEBI:18420"/>
    </ligand>
</feature>
<comment type="function">
    <text evidence="11">Probably phosphorylates lipids; the in vivo substrate is unknown.</text>
</comment>
<dbReference type="GO" id="GO:0005737">
    <property type="term" value="C:cytoplasm"/>
    <property type="evidence" value="ECO:0007669"/>
    <property type="project" value="UniProtKB-SubCell"/>
</dbReference>
<evidence type="ECO:0000256" key="10">
    <source>
        <dbReference type="ARBA" id="ARBA00023264"/>
    </source>
</evidence>
<proteinExistence type="inferred from homology"/>
<evidence type="ECO:0000256" key="1">
    <source>
        <dbReference type="ARBA" id="ARBA00022516"/>
    </source>
</evidence>
<dbReference type="AlphaFoldDB" id="A0A4Z1RDS1"/>
<dbReference type="InterPro" id="IPR022433">
    <property type="entry name" value="Lip_kinase_YegS"/>
</dbReference>
<feature type="binding site" evidence="11">
    <location>
        <position position="96"/>
    </location>
    <ligand>
        <name>ATP</name>
        <dbReference type="ChEBI" id="CHEBI:30616"/>
    </ligand>
</feature>
<evidence type="ECO:0000256" key="4">
    <source>
        <dbReference type="ARBA" id="ARBA00022741"/>
    </source>
</evidence>
<evidence type="ECO:0000313" key="13">
    <source>
        <dbReference type="EMBL" id="TKS52837.1"/>
    </source>
</evidence>
<dbReference type="NCBIfam" id="TIGR00147">
    <property type="entry name" value="YegS/Rv2252/BmrU family lipid kinase"/>
    <property type="match status" value="1"/>
</dbReference>
<keyword evidence="11" id="KW-0963">Cytoplasm</keyword>
<dbReference type="Pfam" id="PF00781">
    <property type="entry name" value="DAGK_cat"/>
    <property type="match status" value="1"/>
</dbReference>
<dbReference type="InterPro" id="IPR005218">
    <property type="entry name" value="Diacylglycerol/lipid_kinase"/>
</dbReference>
<evidence type="ECO:0000259" key="12">
    <source>
        <dbReference type="PROSITE" id="PS50146"/>
    </source>
</evidence>
<dbReference type="Gene3D" id="2.60.200.40">
    <property type="match status" value="1"/>
</dbReference>
<dbReference type="NCBIfam" id="NF009602">
    <property type="entry name" value="PRK13054.1"/>
    <property type="match status" value="1"/>
</dbReference>
<dbReference type="NCBIfam" id="TIGR03702">
    <property type="entry name" value="lip_kinase_YegS"/>
    <property type="match status" value="1"/>
</dbReference>
<dbReference type="HAMAP" id="MF_01377">
    <property type="entry name" value="YegS"/>
    <property type="match status" value="1"/>
</dbReference>
<feature type="binding site" evidence="11">
    <location>
        <position position="224"/>
    </location>
    <ligand>
        <name>Mg(2+)</name>
        <dbReference type="ChEBI" id="CHEBI:18420"/>
    </ligand>
</feature>
<evidence type="ECO:0000256" key="11">
    <source>
        <dbReference type="HAMAP-Rule" id="MF_01377"/>
    </source>
</evidence>
<evidence type="ECO:0000256" key="3">
    <source>
        <dbReference type="ARBA" id="ARBA00022723"/>
    </source>
</evidence>
<evidence type="ECO:0000256" key="7">
    <source>
        <dbReference type="ARBA" id="ARBA00022842"/>
    </source>
</evidence>
<dbReference type="InterPro" id="IPR045540">
    <property type="entry name" value="YegS/DAGK_C"/>
</dbReference>
<keyword evidence="10 11" id="KW-1208">Phospholipid metabolism</keyword>
<keyword evidence="2 11" id="KW-0808">Transferase</keyword>
<keyword evidence="8 11" id="KW-0443">Lipid metabolism</keyword>
<dbReference type="PANTHER" id="PTHR12358:SF106">
    <property type="entry name" value="LIPID KINASE YEGS"/>
    <property type="match status" value="1"/>
</dbReference>
<reference evidence="13 14" key="1">
    <citation type="submission" date="2019-01" db="EMBL/GenBank/DDBJ databases">
        <authorList>
            <person name="Zhang S."/>
        </authorList>
    </citation>
    <scope>NUCLEOTIDE SEQUENCE [LARGE SCALE GENOMIC DNA]</scope>
    <source>
        <strain evidence="13 14">1626</strain>
    </source>
</reference>
<dbReference type="SUPFAM" id="SSF111331">
    <property type="entry name" value="NAD kinase/diacylglycerol kinase-like"/>
    <property type="match status" value="1"/>
</dbReference>
<keyword evidence="7 11" id="KW-0460">Magnesium</keyword>
<keyword evidence="6 11" id="KW-0067">ATP-binding</keyword>
<evidence type="ECO:0000256" key="2">
    <source>
        <dbReference type="ARBA" id="ARBA00022679"/>
    </source>
</evidence>
<keyword evidence="14" id="KW-1185">Reference proteome</keyword>
<evidence type="ECO:0000256" key="5">
    <source>
        <dbReference type="ARBA" id="ARBA00022777"/>
    </source>
</evidence>
<feature type="binding site" evidence="11">
    <location>
        <position position="39"/>
    </location>
    <ligand>
        <name>ATP</name>
        <dbReference type="ChEBI" id="CHEBI:30616"/>
    </ligand>
</feature>
<comment type="subcellular location">
    <subcellularLocation>
        <location evidence="11">Cytoplasm</location>
    </subcellularLocation>
</comment>
<keyword evidence="4 11" id="KW-0547">Nucleotide-binding</keyword>
<dbReference type="GO" id="GO:0001727">
    <property type="term" value="F:lipid kinase activity"/>
    <property type="evidence" value="ECO:0007669"/>
    <property type="project" value="UniProtKB-UniRule"/>
</dbReference>
<dbReference type="GO" id="GO:0000287">
    <property type="term" value="F:magnesium ion binding"/>
    <property type="evidence" value="ECO:0007669"/>
    <property type="project" value="UniProtKB-UniRule"/>
</dbReference>
<sequence length="312" mass="32115">MTAPCWYVILNAKAAGNDEVRDAVHAAREAGRAIEVRLTWEEGDALRYVREALAAGAVRVIAGGGDGTLRDVAAALADAPGDADVLPVLGLLPLGTANDFATAAGVPDAIGEAFALAAGGSVHAIDLLRIAHDDGATWSLNLVSGGFGTEITVETREGLKKMLGGLAYLVTGIARMGRIEPVPVSLHGPGFAWDGDFIALGIGNGRQAGGGQALCPDAQVDDGLLDVTVVPQLEGEVAATVGTLVGAGKEAALDRVATRARLPWIEVSTPQPLMLNIDGEPVTGQRFRIDCVPRRLRVALPVDSPLLSTSTA</sequence>
<dbReference type="Gene3D" id="3.40.50.10330">
    <property type="entry name" value="Probable inorganic polyphosphate/atp-NAD kinase, domain 1"/>
    <property type="match status" value="1"/>
</dbReference>
<dbReference type="EC" id="2.7.1.-" evidence="11"/>
<comment type="caution">
    <text evidence="11">Lacks conserved residue(s) required for the propagation of feature annotation.</text>
</comment>
<feature type="domain" description="DAGKc" evidence="12">
    <location>
        <begin position="1"/>
        <end position="134"/>
    </location>
</feature>
<comment type="similarity">
    <text evidence="11">Belongs to the diacylglycerol/lipid kinase family. YegS lipid kinase subfamily.</text>
</comment>
<dbReference type="Proteomes" id="UP000298681">
    <property type="component" value="Unassembled WGS sequence"/>
</dbReference>
<keyword evidence="5 11" id="KW-0418">Kinase</keyword>
<keyword evidence="3 11" id="KW-0479">Metal-binding</keyword>